<dbReference type="STRING" id="999541.bgla_1g21090"/>
<name>F2L8H2_BURGS</name>
<feature type="chain" id="PRO_5003285597" description="Carboxypeptidase regulatory-like domain-containing protein" evidence="1">
    <location>
        <begin position="42"/>
        <end position="170"/>
    </location>
</feature>
<dbReference type="eggNOG" id="ENOG5030X1R">
    <property type="taxonomic scope" value="Bacteria"/>
</dbReference>
<dbReference type="AlphaFoldDB" id="F2L8H2"/>
<dbReference type="HOGENOM" id="CLU_1624028_0_0_4"/>
<dbReference type="Proteomes" id="UP000008316">
    <property type="component" value="Chromosome 1"/>
</dbReference>
<reference evidence="2 3" key="1">
    <citation type="journal article" date="2011" name="J. Bacteriol.">
        <title>Complete genome sequence of Burkholderia gladioli BSR3.</title>
        <authorList>
            <person name="Seo Y.S."/>
            <person name="Lim J."/>
            <person name="Choi B.S."/>
            <person name="Kim H."/>
            <person name="Goo E."/>
            <person name="Lee B."/>
            <person name="Lim J.S."/>
            <person name="Choi I.Y."/>
            <person name="Moon J.S."/>
            <person name="Kim J."/>
            <person name="Hwang I."/>
        </authorList>
    </citation>
    <scope>NUCLEOTIDE SEQUENCE [LARGE SCALE GENOMIC DNA]</scope>
    <source>
        <strain evidence="2 3">BSR3</strain>
    </source>
</reference>
<organism evidence="2 3">
    <name type="scientific">Burkholderia gladioli (strain BSR3)</name>
    <dbReference type="NCBI Taxonomy" id="999541"/>
    <lineage>
        <taxon>Bacteria</taxon>
        <taxon>Pseudomonadati</taxon>
        <taxon>Pseudomonadota</taxon>
        <taxon>Betaproteobacteria</taxon>
        <taxon>Burkholderiales</taxon>
        <taxon>Burkholderiaceae</taxon>
        <taxon>Burkholderia</taxon>
    </lineage>
</organism>
<feature type="signal peptide" evidence="1">
    <location>
        <begin position="1"/>
        <end position="41"/>
    </location>
</feature>
<sequence length="170" mass="17978">MPRAPAHARGPVGRTSMTLVRTTCLLLAAVLSSAWAPSSHAQDRAVSSELTAPGNPPDLGAAAQMDTLRAVATRYNLRIAVMSARGTSLPGIDLDIVSGSSVILQARTTGSILFVRVPPGRYTIHARDQHVEEVRDVQVPSRGALDLRIAWPAAAAPADELPPRQNPAPR</sequence>
<gene>
    <name evidence="2" type="ordered locus">bgla_1g21090</name>
</gene>
<protein>
    <recommendedName>
        <fullName evidence="4">Carboxypeptidase regulatory-like domain-containing protein</fullName>
    </recommendedName>
</protein>
<keyword evidence="1" id="KW-0732">Signal</keyword>
<dbReference type="KEGG" id="bgd:bgla_1g21090"/>
<accession>F2L8H2</accession>
<evidence type="ECO:0008006" key="4">
    <source>
        <dbReference type="Google" id="ProtNLM"/>
    </source>
</evidence>
<evidence type="ECO:0000313" key="2">
    <source>
        <dbReference type="EMBL" id="AEA60743.1"/>
    </source>
</evidence>
<evidence type="ECO:0000313" key="3">
    <source>
        <dbReference type="Proteomes" id="UP000008316"/>
    </source>
</evidence>
<proteinExistence type="predicted"/>
<evidence type="ECO:0000256" key="1">
    <source>
        <dbReference type="SAM" id="SignalP"/>
    </source>
</evidence>
<keyword evidence="3" id="KW-1185">Reference proteome</keyword>
<dbReference type="EMBL" id="CP002599">
    <property type="protein sequence ID" value="AEA60743.1"/>
    <property type="molecule type" value="Genomic_DNA"/>
</dbReference>